<protein>
    <submittedName>
        <fullName evidence="1">Chromate transporter</fullName>
    </submittedName>
</protein>
<evidence type="ECO:0000313" key="1">
    <source>
        <dbReference type="EMBL" id="MDX8045562.1"/>
    </source>
</evidence>
<comment type="caution">
    <text evidence="1">The sequence shown here is derived from an EMBL/GenBank/DDBJ whole genome shotgun (WGS) entry which is preliminary data.</text>
</comment>
<dbReference type="EMBL" id="JAWZSR010000003">
    <property type="protein sequence ID" value="MDX8045562.1"/>
    <property type="molecule type" value="Genomic_DNA"/>
</dbReference>
<evidence type="ECO:0000313" key="2">
    <source>
        <dbReference type="Proteomes" id="UP001277972"/>
    </source>
</evidence>
<organism evidence="1 2">
    <name type="scientific">Gracilibacillus pellucidus</name>
    <dbReference type="NCBI Taxonomy" id="3095368"/>
    <lineage>
        <taxon>Bacteria</taxon>
        <taxon>Bacillati</taxon>
        <taxon>Bacillota</taxon>
        <taxon>Bacilli</taxon>
        <taxon>Bacillales</taxon>
        <taxon>Bacillaceae</taxon>
        <taxon>Gracilibacillus</taxon>
    </lineage>
</organism>
<proteinExistence type="predicted"/>
<accession>A0ACC6M3Q2</accession>
<dbReference type="Proteomes" id="UP001277972">
    <property type="component" value="Unassembled WGS sequence"/>
</dbReference>
<gene>
    <name evidence="1" type="ORF">SH601_06135</name>
</gene>
<reference evidence="1" key="1">
    <citation type="submission" date="2023-11" db="EMBL/GenBank/DDBJ databases">
        <title>Gracilibacillus pellucida a moderately halophilic bacterium isolated from saline soil in Xinjiang province.</title>
        <authorList>
            <person name="Zhang Z."/>
            <person name="Tan F."/>
            <person name="Wang Y."/>
            <person name="Xia M."/>
        </authorList>
    </citation>
    <scope>NUCLEOTIDE SEQUENCE</scope>
    <source>
        <strain evidence="1">S3-1-1</strain>
    </source>
</reference>
<name>A0ACC6M3Q2_9BACI</name>
<sequence>MIYWEIFLAFFVPGVVGYGGGPSSIPLIQTEVVDRYGWLTNAEFGEILAFGNALPGPIATKIAGHIGYQVGGVFGSAVALFATVAPSLIAMVLLLGLLLKHKDSPKVKRMTAFIRPTIAILLVVLAYEFIETSWFDTGWFQTILLAILGFVLLERLKIHPALVIVGYLIYGGIFLG</sequence>
<keyword evidence="2" id="KW-1185">Reference proteome</keyword>